<evidence type="ECO:0000313" key="2">
    <source>
        <dbReference type="Proteomes" id="UP000298327"/>
    </source>
</evidence>
<gene>
    <name evidence="1" type="ORF">EVG20_g7595</name>
</gene>
<keyword evidence="2" id="KW-1185">Reference proteome</keyword>
<organism evidence="1 2">
    <name type="scientific">Dentipellis fragilis</name>
    <dbReference type="NCBI Taxonomy" id="205917"/>
    <lineage>
        <taxon>Eukaryota</taxon>
        <taxon>Fungi</taxon>
        <taxon>Dikarya</taxon>
        <taxon>Basidiomycota</taxon>
        <taxon>Agaricomycotina</taxon>
        <taxon>Agaricomycetes</taxon>
        <taxon>Russulales</taxon>
        <taxon>Hericiaceae</taxon>
        <taxon>Dentipellis</taxon>
    </lineage>
</organism>
<dbReference type="AlphaFoldDB" id="A0A4Y9YBS3"/>
<sequence length="262" mass="27826">MSEPVAASRAAIRDPNRTSKHIHFVNPAHAYFSTRSICCPSRQKKIGKRRASSLGLDTGDQATNSSTIGAWSVSWELPLAIQPVDIASPALFDGYNAQRLPTITEMLQRTAAIVIHIFNLANGPCDSTACWEGNSRQGKAAELTASTYVAEEGGRLRAGDKAPDASRLVDLKSGAVKRLFNVFGLDSHCTRLRRQIDGIRAGAAGTFPDRPDLDDRNSVAGGHTYPADGTTGVATVQLDGVVGAFVGGALGVENYFVGVFVL</sequence>
<accession>A0A4Y9YBS3</accession>
<name>A0A4Y9YBS3_9AGAM</name>
<dbReference type="EMBL" id="SEOQ01000589">
    <property type="protein sequence ID" value="TFY59964.1"/>
    <property type="molecule type" value="Genomic_DNA"/>
</dbReference>
<protein>
    <submittedName>
        <fullName evidence="1">Uncharacterized protein</fullName>
    </submittedName>
</protein>
<comment type="caution">
    <text evidence="1">The sequence shown here is derived from an EMBL/GenBank/DDBJ whole genome shotgun (WGS) entry which is preliminary data.</text>
</comment>
<dbReference type="STRING" id="205917.A0A4Y9YBS3"/>
<dbReference type="Proteomes" id="UP000298327">
    <property type="component" value="Unassembled WGS sequence"/>
</dbReference>
<evidence type="ECO:0000313" key="1">
    <source>
        <dbReference type="EMBL" id="TFY59964.1"/>
    </source>
</evidence>
<proteinExistence type="predicted"/>
<reference evidence="1 2" key="1">
    <citation type="submission" date="2019-02" db="EMBL/GenBank/DDBJ databases">
        <title>Genome sequencing of the rare red list fungi Dentipellis fragilis.</title>
        <authorList>
            <person name="Buettner E."/>
            <person name="Kellner H."/>
        </authorList>
    </citation>
    <scope>NUCLEOTIDE SEQUENCE [LARGE SCALE GENOMIC DNA]</scope>
    <source>
        <strain evidence="1 2">DSM 105465</strain>
    </source>
</reference>